<proteinExistence type="predicted"/>
<name>A0A517T3T2_9PLAN</name>
<organism evidence="1 2">
    <name type="scientific">Calycomorphotria hydatis</name>
    <dbReference type="NCBI Taxonomy" id="2528027"/>
    <lineage>
        <taxon>Bacteria</taxon>
        <taxon>Pseudomonadati</taxon>
        <taxon>Planctomycetota</taxon>
        <taxon>Planctomycetia</taxon>
        <taxon>Planctomycetales</taxon>
        <taxon>Planctomycetaceae</taxon>
        <taxon>Calycomorphotria</taxon>
    </lineage>
</organism>
<dbReference type="KEGG" id="chya:V22_02340"/>
<sequence length="41" mass="4458">MLGNLAFHPLASAQGFCFLTQNKLITLLNKDHADGCQSLLL</sequence>
<dbReference type="EMBL" id="CP036316">
    <property type="protein sequence ID" value="QDT63035.1"/>
    <property type="molecule type" value="Genomic_DNA"/>
</dbReference>
<dbReference type="AlphaFoldDB" id="A0A517T3T2"/>
<evidence type="ECO:0000313" key="1">
    <source>
        <dbReference type="EMBL" id="QDT63035.1"/>
    </source>
</evidence>
<reference evidence="1 2" key="1">
    <citation type="submission" date="2019-02" db="EMBL/GenBank/DDBJ databases">
        <title>Deep-cultivation of Planctomycetes and their phenomic and genomic characterization uncovers novel biology.</title>
        <authorList>
            <person name="Wiegand S."/>
            <person name="Jogler M."/>
            <person name="Boedeker C."/>
            <person name="Pinto D."/>
            <person name="Vollmers J."/>
            <person name="Rivas-Marin E."/>
            <person name="Kohn T."/>
            <person name="Peeters S.H."/>
            <person name="Heuer A."/>
            <person name="Rast P."/>
            <person name="Oberbeckmann S."/>
            <person name="Bunk B."/>
            <person name="Jeske O."/>
            <person name="Meyerdierks A."/>
            <person name="Storesund J.E."/>
            <person name="Kallscheuer N."/>
            <person name="Luecker S."/>
            <person name="Lage O.M."/>
            <person name="Pohl T."/>
            <person name="Merkel B.J."/>
            <person name="Hornburger P."/>
            <person name="Mueller R.-W."/>
            <person name="Bruemmer F."/>
            <person name="Labrenz M."/>
            <person name="Spormann A.M."/>
            <person name="Op den Camp H."/>
            <person name="Overmann J."/>
            <person name="Amann R."/>
            <person name="Jetten M.S.M."/>
            <person name="Mascher T."/>
            <person name="Medema M.H."/>
            <person name="Devos D.P."/>
            <person name="Kaster A.-K."/>
            <person name="Ovreas L."/>
            <person name="Rohde M."/>
            <person name="Galperin M.Y."/>
            <person name="Jogler C."/>
        </authorList>
    </citation>
    <scope>NUCLEOTIDE SEQUENCE [LARGE SCALE GENOMIC DNA]</scope>
    <source>
        <strain evidence="1 2">V22</strain>
    </source>
</reference>
<accession>A0A517T3T2</accession>
<gene>
    <name evidence="1" type="ORF">V22_02340</name>
</gene>
<evidence type="ECO:0000313" key="2">
    <source>
        <dbReference type="Proteomes" id="UP000319976"/>
    </source>
</evidence>
<keyword evidence="2" id="KW-1185">Reference proteome</keyword>
<dbReference type="Proteomes" id="UP000319976">
    <property type="component" value="Chromosome"/>
</dbReference>
<protein>
    <submittedName>
        <fullName evidence="1">Uncharacterized protein</fullName>
    </submittedName>
</protein>